<evidence type="ECO:0000313" key="1">
    <source>
        <dbReference type="EMBL" id="JAD56856.1"/>
    </source>
</evidence>
<name>A0A0A9B0E9_ARUDO</name>
<protein>
    <submittedName>
        <fullName evidence="1">Uncharacterized protein</fullName>
    </submittedName>
</protein>
<dbReference type="EMBL" id="GBRH01241039">
    <property type="protein sequence ID" value="JAD56856.1"/>
    <property type="molecule type" value="Transcribed_RNA"/>
</dbReference>
<organism evidence="1">
    <name type="scientific">Arundo donax</name>
    <name type="common">Giant reed</name>
    <name type="synonym">Donax arundinaceus</name>
    <dbReference type="NCBI Taxonomy" id="35708"/>
    <lineage>
        <taxon>Eukaryota</taxon>
        <taxon>Viridiplantae</taxon>
        <taxon>Streptophyta</taxon>
        <taxon>Embryophyta</taxon>
        <taxon>Tracheophyta</taxon>
        <taxon>Spermatophyta</taxon>
        <taxon>Magnoliopsida</taxon>
        <taxon>Liliopsida</taxon>
        <taxon>Poales</taxon>
        <taxon>Poaceae</taxon>
        <taxon>PACMAD clade</taxon>
        <taxon>Arundinoideae</taxon>
        <taxon>Arundineae</taxon>
        <taxon>Arundo</taxon>
    </lineage>
</organism>
<proteinExistence type="predicted"/>
<reference evidence="1" key="2">
    <citation type="journal article" date="2015" name="Data Brief">
        <title>Shoot transcriptome of the giant reed, Arundo donax.</title>
        <authorList>
            <person name="Barrero R.A."/>
            <person name="Guerrero F.D."/>
            <person name="Moolhuijzen P."/>
            <person name="Goolsby J.A."/>
            <person name="Tidwell J."/>
            <person name="Bellgard S.E."/>
            <person name="Bellgard M.I."/>
        </authorList>
    </citation>
    <scope>NUCLEOTIDE SEQUENCE</scope>
    <source>
        <tissue evidence="1">Shoot tissue taken approximately 20 cm above the soil surface</tissue>
    </source>
</reference>
<reference evidence="1" key="1">
    <citation type="submission" date="2014-09" db="EMBL/GenBank/DDBJ databases">
        <authorList>
            <person name="Magalhaes I.L.F."/>
            <person name="Oliveira U."/>
            <person name="Santos F.R."/>
            <person name="Vidigal T.H.D.A."/>
            <person name="Brescovit A.D."/>
            <person name="Santos A.J."/>
        </authorList>
    </citation>
    <scope>NUCLEOTIDE SEQUENCE</scope>
    <source>
        <tissue evidence="1">Shoot tissue taken approximately 20 cm above the soil surface</tissue>
    </source>
</reference>
<sequence>MVWNFSQCTWQRID</sequence>
<accession>A0A0A9B0E9</accession>